<comment type="caution">
    <text evidence="2">The sequence shown here is derived from an EMBL/GenBank/DDBJ whole genome shotgun (WGS) entry which is preliminary data.</text>
</comment>
<feature type="compositionally biased region" description="Polar residues" evidence="1">
    <location>
        <begin position="14"/>
        <end position="30"/>
    </location>
</feature>
<reference evidence="2" key="1">
    <citation type="submission" date="2021-06" db="EMBL/GenBank/DDBJ databases">
        <authorList>
            <person name="Kallberg Y."/>
            <person name="Tangrot J."/>
            <person name="Rosling A."/>
        </authorList>
    </citation>
    <scope>NUCLEOTIDE SEQUENCE</scope>
    <source>
        <strain evidence="2">87-6 pot B 2015</strain>
    </source>
</reference>
<dbReference type="AlphaFoldDB" id="A0A9N9DE17"/>
<dbReference type="Proteomes" id="UP000789375">
    <property type="component" value="Unassembled WGS sequence"/>
</dbReference>
<evidence type="ECO:0000256" key="1">
    <source>
        <dbReference type="SAM" id="MobiDB-lite"/>
    </source>
</evidence>
<keyword evidence="3" id="KW-1185">Reference proteome</keyword>
<name>A0A9N9DE17_FUNMO</name>
<accession>A0A9N9DE17</accession>
<feature type="compositionally biased region" description="Basic and acidic residues" evidence="1">
    <location>
        <begin position="1"/>
        <end position="13"/>
    </location>
</feature>
<sequence>MSQIRKESKEKDVNLSTEMPTTTQVSPSADSSRRFENPSYFRGTQDQITGSVKESIGKLIGNEGLEDRGKFQKQKGQREIINVKCGNDKYDELNIYEDWN</sequence>
<proteinExistence type="predicted"/>
<evidence type="ECO:0000313" key="3">
    <source>
        <dbReference type="Proteomes" id="UP000789375"/>
    </source>
</evidence>
<dbReference type="SUPFAM" id="SSF69047">
    <property type="entry name" value="Hypothetical protein YjbJ"/>
    <property type="match status" value="1"/>
</dbReference>
<dbReference type="EMBL" id="CAJVPP010003679">
    <property type="protein sequence ID" value="CAG8634841.1"/>
    <property type="molecule type" value="Genomic_DNA"/>
</dbReference>
<evidence type="ECO:0000313" key="2">
    <source>
        <dbReference type="EMBL" id="CAG8634841.1"/>
    </source>
</evidence>
<organism evidence="2 3">
    <name type="scientific">Funneliformis mosseae</name>
    <name type="common">Endomycorrhizal fungus</name>
    <name type="synonym">Glomus mosseae</name>
    <dbReference type="NCBI Taxonomy" id="27381"/>
    <lineage>
        <taxon>Eukaryota</taxon>
        <taxon>Fungi</taxon>
        <taxon>Fungi incertae sedis</taxon>
        <taxon>Mucoromycota</taxon>
        <taxon>Glomeromycotina</taxon>
        <taxon>Glomeromycetes</taxon>
        <taxon>Glomerales</taxon>
        <taxon>Glomeraceae</taxon>
        <taxon>Funneliformis</taxon>
    </lineage>
</organism>
<protein>
    <submittedName>
        <fullName evidence="2">8090_t:CDS:1</fullName>
    </submittedName>
</protein>
<gene>
    <name evidence="2" type="ORF">FMOSSE_LOCUS10678</name>
</gene>
<dbReference type="InterPro" id="IPR036629">
    <property type="entry name" value="YjbJ_sf"/>
</dbReference>
<feature type="region of interest" description="Disordered" evidence="1">
    <location>
        <begin position="1"/>
        <end position="48"/>
    </location>
</feature>